<dbReference type="RefSeq" id="WP_176569769.1">
    <property type="nucleotide sequence ID" value="NZ_CP056030.1"/>
</dbReference>
<dbReference type="InterPro" id="IPR017592">
    <property type="entry name" value="Pilus_assmbl_Flp-typ_CpaB"/>
</dbReference>
<keyword evidence="4" id="KW-1185">Reference proteome</keyword>
<organism evidence="3 4">
    <name type="scientific">Pseudomonas eucalypticola</name>
    <dbReference type="NCBI Taxonomy" id="2599595"/>
    <lineage>
        <taxon>Bacteria</taxon>
        <taxon>Pseudomonadati</taxon>
        <taxon>Pseudomonadota</taxon>
        <taxon>Gammaproteobacteria</taxon>
        <taxon>Pseudomonadales</taxon>
        <taxon>Pseudomonadaceae</taxon>
        <taxon>Pseudomonas</taxon>
    </lineage>
</organism>
<dbReference type="EMBL" id="CP056030">
    <property type="protein sequence ID" value="QKZ02873.1"/>
    <property type="molecule type" value="Genomic_DNA"/>
</dbReference>
<feature type="domain" description="SAF" evidence="2">
    <location>
        <begin position="60"/>
        <end position="120"/>
    </location>
</feature>
<dbReference type="Pfam" id="PF16976">
    <property type="entry name" value="RcpC"/>
    <property type="match status" value="1"/>
</dbReference>
<dbReference type="InterPro" id="IPR031571">
    <property type="entry name" value="RcpC_dom"/>
</dbReference>
<dbReference type="AlphaFoldDB" id="A0A7D5D503"/>
<feature type="region of interest" description="Disordered" evidence="1">
    <location>
        <begin position="188"/>
        <end position="207"/>
    </location>
</feature>
<protein>
    <submittedName>
        <fullName evidence="3">Flp pilus assembly protein CpaB</fullName>
    </submittedName>
</protein>
<dbReference type="Proteomes" id="UP000509568">
    <property type="component" value="Chromosome"/>
</dbReference>
<proteinExistence type="predicted"/>
<gene>
    <name evidence="3" type="primary">cpaB</name>
    <name evidence="3" type="ORF">HWQ56_03255</name>
</gene>
<evidence type="ECO:0000256" key="1">
    <source>
        <dbReference type="SAM" id="MobiDB-lite"/>
    </source>
</evidence>
<dbReference type="NCBIfam" id="TIGR03177">
    <property type="entry name" value="pilus_cpaB"/>
    <property type="match status" value="1"/>
</dbReference>
<sequence length="311" mass="32416">MSSRFTMILAGLFLVGALIAGYWGIVLSRPAPPVPVPEAAAPTSAAQAQTEAPTPPDLLQPVVVLAHDVAANVPLVATDLTVEKVRIAPPGSLAAVDKAVGRSTWRPLAGGTWLSDDSFSPGGPLARMIRPDERALAVAVDEVISAAGQLTPGDYVDVMLYLRQDQSNPLASAQVVVPAVRVLSVGDQLGPANNGQPAAPDAVPDDKNRRAARTVVLAVPQALVSRLMLGAQAGTLRLAVRSADEQRLAHYWAGDQAASEAVESTNRQLLQFSQLAMTNATPAPVGPAPARRKMEVIRGAVVDKQANAQTP</sequence>
<dbReference type="Pfam" id="PF08666">
    <property type="entry name" value="SAF"/>
    <property type="match status" value="1"/>
</dbReference>
<evidence type="ECO:0000259" key="2">
    <source>
        <dbReference type="SMART" id="SM00858"/>
    </source>
</evidence>
<dbReference type="CDD" id="cd11614">
    <property type="entry name" value="SAF_CpaB_FlgA_like"/>
    <property type="match status" value="1"/>
</dbReference>
<dbReference type="InterPro" id="IPR013974">
    <property type="entry name" value="SAF"/>
</dbReference>
<evidence type="ECO:0000313" key="4">
    <source>
        <dbReference type="Proteomes" id="UP000509568"/>
    </source>
</evidence>
<name>A0A7D5D503_9PSED</name>
<accession>A0A7D5D503</accession>
<dbReference type="SMART" id="SM00858">
    <property type="entry name" value="SAF"/>
    <property type="match status" value="1"/>
</dbReference>
<dbReference type="KEGG" id="pez:HWQ56_03255"/>
<reference evidence="3 4" key="1">
    <citation type="submission" date="2020-06" db="EMBL/GenBank/DDBJ databases">
        <title>Pseudomonas eucalypticola sp. nov., an endophyte of Eucalyptus dunnii leaves with biocontrol ability of eucalyptus leaf blight.</title>
        <authorList>
            <person name="Liu Y."/>
            <person name="Song Z."/>
            <person name="Zeng H."/>
            <person name="Lu M."/>
            <person name="Wang X."/>
            <person name="Lian X."/>
            <person name="Zhang Q."/>
        </authorList>
    </citation>
    <scope>NUCLEOTIDE SEQUENCE [LARGE SCALE GENOMIC DNA]</scope>
    <source>
        <strain evidence="3 4">NP-1</strain>
    </source>
</reference>
<evidence type="ECO:0000313" key="3">
    <source>
        <dbReference type="EMBL" id="QKZ02873.1"/>
    </source>
</evidence>